<dbReference type="WBParaSite" id="MBELARI_LOCUS9981">
    <property type="protein sequence ID" value="MBELARI_LOCUS9981"/>
    <property type="gene ID" value="MBELARI_LOCUS9981"/>
</dbReference>
<name>A0AAF3JCE1_9BILA</name>
<dbReference type="PANTHER" id="PTHR22699">
    <property type="entry name" value="THIOREDOXIN DOMAIN-CONTAINING PROTEIN 16"/>
    <property type="match status" value="1"/>
</dbReference>
<accession>A0AAF3JCE1</accession>
<keyword evidence="2" id="KW-1185">Reference proteome</keyword>
<proteinExistence type="predicted"/>
<dbReference type="InterPro" id="IPR040090">
    <property type="entry name" value="TXNDC16"/>
</dbReference>
<organism evidence="2 3">
    <name type="scientific">Mesorhabditis belari</name>
    <dbReference type="NCBI Taxonomy" id="2138241"/>
    <lineage>
        <taxon>Eukaryota</taxon>
        <taxon>Metazoa</taxon>
        <taxon>Ecdysozoa</taxon>
        <taxon>Nematoda</taxon>
        <taxon>Chromadorea</taxon>
        <taxon>Rhabditida</taxon>
        <taxon>Rhabditina</taxon>
        <taxon>Rhabditomorpha</taxon>
        <taxon>Rhabditoidea</taxon>
        <taxon>Rhabditidae</taxon>
        <taxon>Mesorhabditinae</taxon>
        <taxon>Mesorhabditis</taxon>
    </lineage>
</organism>
<dbReference type="Gene3D" id="3.40.30.10">
    <property type="entry name" value="Glutaredoxin"/>
    <property type="match status" value="1"/>
</dbReference>
<evidence type="ECO:0008006" key="4">
    <source>
        <dbReference type="Google" id="ProtNLM"/>
    </source>
</evidence>
<evidence type="ECO:0000313" key="3">
    <source>
        <dbReference type="WBParaSite" id="MBELARI_LOCUS9981"/>
    </source>
</evidence>
<dbReference type="PANTHER" id="PTHR22699:SF1">
    <property type="entry name" value="THIOREDOXIN DOMAIN-CONTAINING PROTEIN 16"/>
    <property type="match status" value="1"/>
</dbReference>
<keyword evidence="1" id="KW-0732">Signal</keyword>
<feature type="chain" id="PRO_5042099219" description="Thioredoxin domain-containing protein" evidence="1">
    <location>
        <begin position="17"/>
        <end position="651"/>
    </location>
</feature>
<evidence type="ECO:0000256" key="1">
    <source>
        <dbReference type="SAM" id="SignalP"/>
    </source>
</evidence>
<feature type="signal peptide" evidence="1">
    <location>
        <begin position="1"/>
        <end position="16"/>
    </location>
</feature>
<protein>
    <recommendedName>
        <fullName evidence="4">Thioredoxin domain-containing protein</fullName>
    </recommendedName>
</protein>
<dbReference type="SUPFAM" id="SSF52833">
    <property type="entry name" value="Thioredoxin-like"/>
    <property type="match status" value="1"/>
</dbReference>
<sequence>MFKILLIANFCGYIWASCPHMMGQMRSKEIIAEKEKLLEERVQQQQYLGSPPGVEPMNDGAPGVMPEETSLQTTFIHLSKTEDEKKYAGLISTKLRELREILRRELRLTVDHEHIACLGVEGDHFRCRDYSLNHPYHFLIVEDSSRGAAVYSLERDLNGESPGRVEAAILDALSRHSKHPLSLHASKEGEKEVGFVRELTISELEHLGRVATKKRFPRTSSISPTELNAIDPQILEMRNSEGLEIEDHRLTIVPSNEVFDQLLQRYRHVFVLFWTNVRSSSAHAFHQFAKLSNSFEKTEHIQLAVVNCHQVDFCVGLNYKDFFTVVAYENGGKVATQELILDEEFYRGWIERIVAGPLIELKSSEEVVAAKKGFLLGKARSAISIATLPSIDDPEFVHIAKIADSIRGRYYLAYTIKPGSKPALATYRPNERKKRVDYSGDFDPPSLLSFLTFSPLPALVDITKGFNSDLLLRQPLPIIIMIAPKSFDTKLFEDFASTPGFAHNKFIYCFIQSEGFKLRDKFLEPLKLENTDGPMFVHLIKNKMWSREINSEDSVAKLTEWISTNEADESQPKFSITYNDPHPLMYLQIETSNRIFGEQPIQPVPDLSVFQIKAQKPLLHDMAKSGSGGGCPFMHGNTLPAHDTQGRHDEL</sequence>
<dbReference type="AlphaFoldDB" id="A0AAF3JCE1"/>
<reference evidence="3" key="1">
    <citation type="submission" date="2024-02" db="UniProtKB">
        <authorList>
            <consortium name="WormBaseParasite"/>
        </authorList>
    </citation>
    <scope>IDENTIFICATION</scope>
</reference>
<dbReference type="PROSITE" id="PS51257">
    <property type="entry name" value="PROKAR_LIPOPROTEIN"/>
    <property type="match status" value="1"/>
</dbReference>
<dbReference type="Proteomes" id="UP000887575">
    <property type="component" value="Unassembled WGS sequence"/>
</dbReference>
<dbReference type="InterPro" id="IPR036249">
    <property type="entry name" value="Thioredoxin-like_sf"/>
</dbReference>
<evidence type="ECO:0000313" key="2">
    <source>
        <dbReference type="Proteomes" id="UP000887575"/>
    </source>
</evidence>